<sequence length="943" mass="104238">MSLHLTGHSSHSLPPHSQPLIEYGQIPSTDQLSRRSKRLQGQRDALIPLPPPKCPRLTRSTAAKLERSPSLLDDLSDDNNEDIGPHSRVEKEEDPDFSLVTSITRQSKPRGKNRRVEPTYNTLDVEVEPLPKEDKKPAAARAHSAWKVSRANVSALNALGLRDWTPAIPPPLPKRASRPDASNAPPKSKLKKSSTKETELRQRTDTTPLRELTEIIGTGSTVPTLTDHLGISSSLFTKVLRIIAKLPAPVQILKVIKHPPPKTRPPVWAESRQELCETLPYYRAYQSGLYMHAKMGYGYLLDGFGAPRDIWAHEGRVIISHGGGQSTHHPSTARVVLCDDQSSEQARIDTLLQAARNRTPIVLLAGEGYELLPWEPGCTYVVLGWYWVSATWVEAEPVAQGIEAPAGRDYHHRYKIRFDWIDTQGDPWWIDEHSSTPSDEEIVEKMVEEASPDTSSDHYDSGLPLVPSGLEDMLKLLPVSSHKENCNGPAPGHLIVDGLPTPPITPPRAKDPMDHASPSLRSASSIEPIGHDKCEISSPTTATEIIDALDRPEQICPTCKQPSLQIYLEGWTCLIHSCPQFWLLSTCIGLTPIPPGISLTYHPSFLRHMSTPSSVKIPYSILPPLPTTLPGGGMGDRNIWKGFVCECGRANCRYRWETWECRHCGKQFGALTNADIVPPEVLNSAGTLLGNALVNDDILQTEIKRLSSPPATVLTYQLQGSVFLYSLALLTISGVVYHIIPDFTAHSDALFQAYQQEAVSTQDPLFQRRALKANTGLFLPVKGQTLAQHFTLNSGAEYKYAVDTVSVSFEDSPACVMEALALLRTEALRVLGEEANFNEILSVLYCQGQKMNWHDDGEEGLGPIVASLSLGSQATMSFRRKTRRLRLPDGQTKVNAVPSLSITLSHGDVVIMQGDKLQRRYEHRVVPKGFRIAATARYIDNAQ</sequence>
<gene>
    <name evidence="4" type="ORF">M231_02316</name>
</gene>
<feature type="binding site" evidence="1">
    <location>
        <position position="923"/>
    </location>
    <ligand>
        <name>2-oxoglutarate</name>
        <dbReference type="ChEBI" id="CHEBI:16810"/>
    </ligand>
</feature>
<feature type="domain" description="Fe2OG dioxygenase" evidence="3">
    <location>
        <begin position="836"/>
        <end position="940"/>
    </location>
</feature>
<evidence type="ECO:0000313" key="5">
    <source>
        <dbReference type="Proteomes" id="UP000289152"/>
    </source>
</evidence>
<dbReference type="Proteomes" id="UP000289152">
    <property type="component" value="Unassembled WGS sequence"/>
</dbReference>
<evidence type="ECO:0000259" key="3">
    <source>
        <dbReference type="PROSITE" id="PS51471"/>
    </source>
</evidence>
<name>A0A4Q1BR97_TREME</name>
<reference evidence="4 5" key="1">
    <citation type="submission" date="2016-06" db="EMBL/GenBank/DDBJ databases">
        <title>Evolution of pathogenesis and genome organization in the Tremellales.</title>
        <authorList>
            <person name="Cuomo C."/>
            <person name="Litvintseva A."/>
            <person name="Heitman J."/>
            <person name="Chen Y."/>
            <person name="Sun S."/>
            <person name="Springer D."/>
            <person name="Dromer F."/>
            <person name="Young S."/>
            <person name="Zeng Q."/>
            <person name="Chapman S."/>
            <person name="Gujja S."/>
            <person name="Saif S."/>
            <person name="Birren B."/>
        </authorList>
    </citation>
    <scope>NUCLEOTIDE SEQUENCE [LARGE SCALE GENOMIC DNA]</scope>
    <source>
        <strain evidence="4 5">ATCC 28783</strain>
    </source>
</reference>
<evidence type="ECO:0000313" key="4">
    <source>
        <dbReference type="EMBL" id="RXK40483.1"/>
    </source>
</evidence>
<dbReference type="InParanoid" id="A0A4Q1BR97"/>
<dbReference type="InterPro" id="IPR037151">
    <property type="entry name" value="AlkB-like_sf"/>
</dbReference>
<accession>A0A4Q1BR97</accession>
<dbReference type="AlphaFoldDB" id="A0A4Q1BR97"/>
<protein>
    <recommendedName>
        <fullName evidence="3">Fe2OG dioxygenase domain-containing protein</fullName>
    </recommendedName>
</protein>
<dbReference type="SUPFAM" id="SSF51197">
    <property type="entry name" value="Clavaminate synthase-like"/>
    <property type="match status" value="1"/>
</dbReference>
<dbReference type="InterPro" id="IPR027450">
    <property type="entry name" value="AlkB-like"/>
</dbReference>
<dbReference type="EMBL" id="SDIL01000018">
    <property type="protein sequence ID" value="RXK40483.1"/>
    <property type="molecule type" value="Genomic_DNA"/>
</dbReference>
<dbReference type="GO" id="GO:0051747">
    <property type="term" value="F:cytosine C-5 DNA demethylase activity"/>
    <property type="evidence" value="ECO:0007669"/>
    <property type="project" value="TreeGrafter"/>
</dbReference>
<dbReference type="Gene3D" id="2.60.120.590">
    <property type="entry name" value="Alpha-ketoglutarate-dependent dioxygenase AlkB-like"/>
    <property type="match status" value="1"/>
</dbReference>
<feature type="region of interest" description="Disordered" evidence="2">
    <location>
        <begin position="1"/>
        <end position="97"/>
    </location>
</feature>
<feature type="binding site" evidence="1">
    <location>
        <position position="845"/>
    </location>
    <ligand>
        <name>2-oxoglutarate</name>
        <dbReference type="ChEBI" id="CHEBI:16810"/>
    </ligand>
</feature>
<dbReference type="PROSITE" id="PS51471">
    <property type="entry name" value="FE2OG_OXY"/>
    <property type="match status" value="1"/>
</dbReference>
<dbReference type="PANTHER" id="PTHR31573">
    <property type="entry name" value="ALPHA-KETOGLUTARATE-DEPENDENT DIOXYGENASE ALKB HOMOLOG 2"/>
    <property type="match status" value="1"/>
</dbReference>
<feature type="compositionally biased region" description="Low complexity" evidence="2">
    <location>
        <begin position="1"/>
        <end position="20"/>
    </location>
</feature>
<dbReference type="InterPro" id="IPR032852">
    <property type="entry name" value="ALKBH2"/>
</dbReference>
<dbReference type="STRING" id="5217.A0A4Q1BR97"/>
<dbReference type="PANTHER" id="PTHR31573:SF4">
    <property type="entry name" value="FE2OG DIOXYGENASE DOMAIN-CONTAINING PROTEIN"/>
    <property type="match status" value="1"/>
</dbReference>
<dbReference type="OrthoDB" id="2163491at2759"/>
<comment type="caution">
    <text evidence="4">The sequence shown here is derived from an EMBL/GenBank/DDBJ whole genome shotgun (WGS) entry which is preliminary data.</text>
</comment>
<keyword evidence="5" id="KW-1185">Reference proteome</keyword>
<organism evidence="4 5">
    <name type="scientific">Tremella mesenterica</name>
    <name type="common">Jelly fungus</name>
    <dbReference type="NCBI Taxonomy" id="5217"/>
    <lineage>
        <taxon>Eukaryota</taxon>
        <taxon>Fungi</taxon>
        <taxon>Dikarya</taxon>
        <taxon>Basidiomycota</taxon>
        <taxon>Agaricomycotina</taxon>
        <taxon>Tremellomycetes</taxon>
        <taxon>Tremellales</taxon>
        <taxon>Tremellaceae</taxon>
        <taxon>Tremella</taxon>
    </lineage>
</organism>
<dbReference type="GO" id="GO:0035516">
    <property type="term" value="F:broad specificity oxidative DNA demethylase activity"/>
    <property type="evidence" value="ECO:0007669"/>
    <property type="project" value="TreeGrafter"/>
</dbReference>
<feature type="compositionally biased region" description="Basic and acidic residues" evidence="2">
    <location>
        <begin position="194"/>
        <end position="204"/>
    </location>
</feature>
<feature type="binding site" evidence="1">
    <location>
        <position position="854"/>
    </location>
    <ligand>
        <name>2-oxoglutarate</name>
        <dbReference type="ChEBI" id="CHEBI:16810"/>
    </ligand>
</feature>
<proteinExistence type="predicted"/>
<evidence type="ECO:0000256" key="2">
    <source>
        <dbReference type="SAM" id="MobiDB-lite"/>
    </source>
</evidence>
<evidence type="ECO:0000256" key="1">
    <source>
        <dbReference type="PIRSR" id="PIRSR632852-1"/>
    </source>
</evidence>
<dbReference type="InterPro" id="IPR005123">
    <property type="entry name" value="Oxoglu/Fe-dep_dioxygenase_dom"/>
</dbReference>
<dbReference type="Pfam" id="PF13532">
    <property type="entry name" value="2OG-FeII_Oxy_2"/>
    <property type="match status" value="1"/>
</dbReference>
<feature type="region of interest" description="Disordered" evidence="2">
    <location>
        <begin position="163"/>
        <end position="210"/>
    </location>
</feature>
<dbReference type="GO" id="GO:0008198">
    <property type="term" value="F:ferrous iron binding"/>
    <property type="evidence" value="ECO:0007669"/>
    <property type="project" value="TreeGrafter"/>
</dbReference>
<dbReference type="GO" id="GO:0006307">
    <property type="term" value="P:DNA alkylation repair"/>
    <property type="evidence" value="ECO:0007669"/>
    <property type="project" value="TreeGrafter"/>
</dbReference>
<dbReference type="VEuPathDB" id="FungiDB:TREMEDRAFT_74716"/>